<comment type="caution">
    <text evidence="1">The sequence shown here is derived from an EMBL/GenBank/DDBJ whole genome shotgun (WGS) entry which is preliminary data.</text>
</comment>
<proteinExistence type="predicted"/>
<evidence type="ECO:0000313" key="1">
    <source>
        <dbReference type="EMBL" id="MFB5680544.1"/>
    </source>
</evidence>
<name>A0ABV5B6J9_9BACL</name>
<dbReference type="RefSeq" id="WP_375533133.1">
    <property type="nucleotide sequence ID" value="NZ_JBHIRX010000011.1"/>
</dbReference>
<keyword evidence="2" id="KW-1185">Reference proteome</keyword>
<dbReference type="Proteomes" id="UP001580407">
    <property type="component" value="Unassembled WGS sequence"/>
</dbReference>
<accession>A0ABV5B6J9</accession>
<sequence>MLVGRIQNGVETRYYYDGDQIIAEAVIENGTPKLKASYVRGSKLEAIVRDKRESTHFLSQPIKA</sequence>
<organism evidence="1 2">
    <name type="scientific">Paenibacillus terreus</name>
    <dbReference type="NCBI Taxonomy" id="1387834"/>
    <lineage>
        <taxon>Bacteria</taxon>
        <taxon>Bacillati</taxon>
        <taxon>Bacillota</taxon>
        <taxon>Bacilli</taxon>
        <taxon>Bacillales</taxon>
        <taxon>Paenibacillaceae</taxon>
        <taxon>Paenibacillus</taxon>
    </lineage>
</organism>
<gene>
    <name evidence="1" type="ORF">ACE3NQ_06435</name>
</gene>
<dbReference type="EMBL" id="JBHILM010000005">
    <property type="protein sequence ID" value="MFB5680544.1"/>
    <property type="molecule type" value="Genomic_DNA"/>
</dbReference>
<reference evidence="1 2" key="1">
    <citation type="submission" date="2024-09" db="EMBL/GenBank/DDBJ databases">
        <authorList>
            <person name="Ruan L."/>
        </authorList>
    </citation>
    <scope>NUCLEOTIDE SEQUENCE [LARGE SCALE GENOMIC DNA]</scope>
    <source>
        <strain evidence="1 2">D33</strain>
    </source>
</reference>
<protein>
    <submittedName>
        <fullName evidence="1">Uncharacterized protein</fullName>
    </submittedName>
</protein>
<evidence type="ECO:0000313" key="2">
    <source>
        <dbReference type="Proteomes" id="UP001580407"/>
    </source>
</evidence>